<dbReference type="AlphaFoldDB" id="A0A1F5YUQ4"/>
<evidence type="ECO:0000256" key="1">
    <source>
        <dbReference type="SAM" id="Phobius"/>
    </source>
</evidence>
<evidence type="ECO:0000313" key="3">
    <source>
        <dbReference type="Proteomes" id="UP000176665"/>
    </source>
</evidence>
<gene>
    <name evidence="2" type="ORF">A2W14_05740</name>
</gene>
<name>A0A1F5YUQ4_9BACT</name>
<dbReference type="STRING" id="1798371.A2W14_05740"/>
<dbReference type="Proteomes" id="UP000176665">
    <property type="component" value="Unassembled WGS sequence"/>
</dbReference>
<proteinExistence type="predicted"/>
<sequence>MDYLLVQGLIIPGVTGKISGPLPPGKFTNLASLVNNAVPLILALAGIALLLYLIWGGFDFLTSMGDPKKTEMGKTKITQAIIGFFIIFTSYWIVQLVAYLFGLKGAGL</sequence>
<keyword evidence="1" id="KW-0812">Transmembrane</keyword>
<feature type="transmembrane region" description="Helical" evidence="1">
    <location>
        <begin position="81"/>
        <end position="102"/>
    </location>
</feature>
<dbReference type="Pfam" id="PF18895">
    <property type="entry name" value="T4SS_pilin"/>
    <property type="match status" value="1"/>
</dbReference>
<organism evidence="2 3">
    <name type="scientific">Candidatus Gottesmanbacteria bacterium RBG_16_37_8</name>
    <dbReference type="NCBI Taxonomy" id="1798371"/>
    <lineage>
        <taxon>Bacteria</taxon>
        <taxon>Candidatus Gottesmaniibacteriota</taxon>
    </lineage>
</organism>
<comment type="caution">
    <text evidence="2">The sequence shown here is derived from an EMBL/GenBank/DDBJ whole genome shotgun (WGS) entry which is preliminary data.</text>
</comment>
<evidence type="ECO:0000313" key="2">
    <source>
        <dbReference type="EMBL" id="OGG03940.1"/>
    </source>
</evidence>
<protein>
    <submittedName>
        <fullName evidence="2">Uncharacterized protein</fullName>
    </submittedName>
</protein>
<dbReference type="InterPro" id="IPR043993">
    <property type="entry name" value="T4SS_pilin"/>
</dbReference>
<keyword evidence="1" id="KW-0472">Membrane</keyword>
<feature type="transmembrane region" description="Helical" evidence="1">
    <location>
        <begin position="40"/>
        <end position="61"/>
    </location>
</feature>
<accession>A0A1F5YUQ4</accession>
<keyword evidence="1" id="KW-1133">Transmembrane helix</keyword>
<dbReference type="EMBL" id="MFJA01000011">
    <property type="protein sequence ID" value="OGG03940.1"/>
    <property type="molecule type" value="Genomic_DNA"/>
</dbReference>
<reference evidence="2 3" key="1">
    <citation type="journal article" date="2016" name="Nat. Commun.">
        <title>Thousands of microbial genomes shed light on interconnected biogeochemical processes in an aquifer system.</title>
        <authorList>
            <person name="Anantharaman K."/>
            <person name="Brown C.T."/>
            <person name="Hug L.A."/>
            <person name="Sharon I."/>
            <person name="Castelle C.J."/>
            <person name="Probst A.J."/>
            <person name="Thomas B.C."/>
            <person name="Singh A."/>
            <person name="Wilkins M.J."/>
            <person name="Karaoz U."/>
            <person name="Brodie E.L."/>
            <person name="Williams K.H."/>
            <person name="Hubbard S.S."/>
            <person name="Banfield J.F."/>
        </authorList>
    </citation>
    <scope>NUCLEOTIDE SEQUENCE [LARGE SCALE GENOMIC DNA]</scope>
</reference>